<keyword evidence="2" id="KW-1185">Reference proteome</keyword>
<dbReference type="RefSeq" id="WP_093463548.1">
    <property type="nucleotide sequence ID" value="NZ_FNST01000002.1"/>
</dbReference>
<gene>
    <name evidence="1" type="ORF">SAMN04490356_3755</name>
</gene>
<organism evidence="1 2">
    <name type="scientific">Streptomyces melanosporofaciens</name>
    <dbReference type="NCBI Taxonomy" id="67327"/>
    <lineage>
        <taxon>Bacteria</taxon>
        <taxon>Bacillati</taxon>
        <taxon>Actinomycetota</taxon>
        <taxon>Actinomycetes</taxon>
        <taxon>Kitasatosporales</taxon>
        <taxon>Streptomycetaceae</taxon>
        <taxon>Streptomyces</taxon>
        <taxon>Streptomyces violaceusniger group</taxon>
    </lineage>
</organism>
<dbReference type="EMBL" id="FNST01000002">
    <property type="protein sequence ID" value="SEC33431.1"/>
    <property type="molecule type" value="Genomic_DNA"/>
</dbReference>
<dbReference type="AlphaFoldDB" id="A0A1H4RP71"/>
<dbReference type="Proteomes" id="UP000198609">
    <property type="component" value="Unassembled WGS sequence"/>
</dbReference>
<protein>
    <submittedName>
        <fullName evidence="1">Uncharacterized protein</fullName>
    </submittedName>
</protein>
<evidence type="ECO:0000313" key="2">
    <source>
        <dbReference type="Proteomes" id="UP000198609"/>
    </source>
</evidence>
<accession>A0A1H4RP71</accession>
<evidence type="ECO:0000313" key="1">
    <source>
        <dbReference type="EMBL" id="SEC33431.1"/>
    </source>
</evidence>
<proteinExistence type="predicted"/>
<sequence>MTDYKIPPAVEKAVVTRIYAQADEARWPHLQDADRTRLYRDWTEDPEIGGRLLDFVGQRANIRPWLKDCPMKEYERARRGEGKYAKYVTRPAATLEQMVVAALGPGWEVIPGTTQQKPMRARIREVGIEDEERHFVAGTAANLKHLVWPAILDRSTGETWPWTICVVDPFRDPVSPEKKEEHRRMAEFLGVRFVYFNEM</sequence>
<name>A0A1H4RP71_STRMJ</name>
<reference evidence="2" key="1">
    <citation type="submission" date="2016-10" db="EMBL/GenBank/DDBJ databases">
        <authorList>
            <person name="Varghese N."/>
            <person name="Submissions S."/>
        </authorList>
    </citation>
    <scope>NUCLEOTIDE SEQUENCE [LARGE SCALE GENOMIC DNA]</scope>
    <source>
        <strain evidence="2">DSM 40318</strain>
    </source>
</reference>